<dbReference type="Proteomes" id="UP000178565">
    <property type="component" value="Unassembled WGS sequence"/>
</dbReference>
<name>A0A1F5KM75_9BACT</name>
<dbReference type="AlphaFoldDB" id="A0A1F5KM75"/>
<dbReference type="EMBL" id="MFDM01000033">
    <property type="protein sequence ID" value="OGE41711.1"/>
    <property type="molecule type" value="Genomic_DNA"/>
</dbReference>
<evidence type="ECO:0000313" key="2">
    <source>
        <dbReference type="Proteomes" id="UP000178565"/>
    </source>
</evidence>
<accession>A0A1F5KM75</accession>
<gene>
    <name evidence="1" type="ORF">A3B45_05005</name>
</gene>
<reference evidence="1 2" key="1">
    <citation type="journal article" date="2016" name="Nat. Commun.">
        <title>Thousands of microbial genomes shed light on interconnected biogeochemical processes in an aquifer system.</title>
        <authorList>
            <person name="Anantharaman K."/>
            <person name="Brown C.T."/>
            <person name="Hug L.A."/>
            <person name="Sharon I."/>
            <person name="Castelle C.J."/>
            <person name="Probst A.J."/>
            <person name="Thomas B.C."/>
            <person name="Singh A."/>
            <person name="Wilkins M.J."/>
            <person name="Karaoz U."/>
            <person name="Brodie E.L."/>
            <person name="Williams K.H."/>
            <person name="Hubbard S.S."/>
            <person name="Banfield J.F."/>
        </authorList>
    </citation>
    <scope>NUCLEOTIDE SEQUENCE [LARGE SCALE GENOMIC DNA]</scope>
</reference>
<organism evidence="1 2">
    <name type="scientific">Candidatus Daviesbacteria bacterium RIFCSPLOWO2_01_FULL_39_12</name>
    <dbReference type="NCBI Taxonomy" id="1797785"/>
    <lineage>
        <taxon>Bacteria</taxon>
        <taxon>Candidatus Daviesiibacteriota</taxon>
    </lineage>
</organism>
<proteinExistence type="predicted"/>
<evidence type="ECO:0000313" key="1">
    <source>
        <dbReference type="EMBL" id="OGE41711.1"/>
    </source>
</evidence>
<dbReference type="STRING" id="1797785.A3B45_05005"/>
<protein>
    <submittedName>
        <fullName evidence="1">Uncharacterized protein</fullName>
    </submittedName>
</protein>
<comment type="caution">
    <text evidence="1">The sequence shown here is derived from an EMBL/GenBank/DDBJ whole genome shotgun (WGS) entry which is preliminary data.</text>
</comment>
<sequence length="90" mass="9920">MVAEILLSGERMMGYEPVKGTIAPGRRAILKGPKGERVEVNCHPSNTQTVVEISLSDGTESRRVVLGKGETWTLFDQGISYMKTMSISHR</sequence>